<reference evidence="3" key="2">
    <citation type="submission" date="2019-11" db="EMBL/GenBank/DDBJ databases">
        <title>Improved Assembly of Tolypothrix boutellei genome.</title>
        <authorList>
            <person name="Sarangi A.N."/>
            <person name="Mukherjee M."/>
            <person name="Ghosh S."/>
            <person name="Singh D."/>
            <person name="Das A."/>
            <person name="Kant S."/>
            <person name="Prusty A."/>
            <person name="Tripathy S."/>
        </authorList>
    </citation>
    <scope>NUCLEOTIDE SEQUENCE</scope>
    <source>
        <strain evidence="3">VB521301</strain>
    </source>
</reference>
<keyword evidence="5" id="KW-1185">Reference proteome</keyword>
<proteinExistence type="predicted"/>
<feature type="transmembrane region" description="Helical" evidence="1">
    <location>
        <begin position="102"/>
        <end position="123"/>
    </location>
</feature>
<evidence type="ECO:0000259" key="2">
    <source>
        <dbReference type="Pfam" id="PF06724"/>
    </source>
</evidence>
<gene>
    <name evidence="4" type="ORF">DA73_0231630</name>
    <name evidence="3" type="ORF">DA73_0400007330</name>
</gene>
<reference evidence="4" key="1">
    <citation type="journal article" date="2015" name="Genome Announc.">
        <title>Draft Genome Sequence of Tolypothrix boutellei Strain VB521301.</title>
        <authorList>
            <person name="Chandrababunaidu M.M."/>
            <person name="Singh D."/>
            <person name="Sen D."/>
            <person name="Bhan S."/>
            <person name="Das S."/>
            <person name="Gupta A."/>
            <person name="Adhikary S.P."/>
            <person name="Tripathy S."/>
        </authorList>
    </citation>
    <scope>NUCLEOTIDE SEQUENCE</scope>
    <source>
        <strain evidence="4">VB521301</strain>
    </source>
</reference>
<dbReference type="AlphaFoldDB" id="A0A0C1NA26"/>
<evidence type="ECO:0000256" key="1">
    <source>
        <dbReference type="SAM" id="Phobius"/>
    </source>
</evidence>
<dbReference type="STRING" id="1479485.DA73_0231630"/>
<feature type="transmembrane region" description="Helical" evidence="1">
    <location>
        <begin position="199"/>
        <end position="220"/>
    </location>
</feature>
<feature type="transmembrane region" description="Helical" evidence="1">
    <location>
        <begin position="146"/>
        <end position="167"/>
    </location>
</feature>
<keyword evidence="1" id="KW-0472">Membrane</keyword>
<feature type="transmembrane region" description="Helical" evidence="1">
    <location>
        <begin position="240"/>
        <end position="261"/>
    </location>
</feature>
<evidence type="ECO:0000313" key="3">
    <source>
        <dbReference type="EMBL" id="KAF3885289.1"/>
    </source>
</evidence>
<keyword evidence="1" id="KW-1133">Transmembrane helix</keyword>
<dbReference type="Proteomes" id="UP000029738">
    <property type="component" value="Unassembled WGS sequence"/>
</dbReference>
<feature type="transmembrane region" description="Helical" evidence="1">
    <location>
        <begin position="61"/>
        <end position="82"/>
    </location>
</feature>
<accession>A0A0C1NA26</accession>
<dbReference type="Pfam" id="PF06724">
    <property type="entry name" value="DUF1206"/>
    <property type="match status" value="3"/>
</dbReference>
<feature type="domain" description="DUF1206" evidence="2">
    <location>
        <begin position="102"/>
        <end position="170"/>
    </location>
</feature>
<dbReference type="EMBL" id="JHEG04000001">
    <property type="protein sequence ID" value="KAF3885289.1"/>
    <property type="molecule type" value="Genomic_DNA"/>
</dbReference>
<dbReference type="EMBL" id="JHEG02000058">
    <property type="protein sequence ID" value="KIE09521.1"/>
    <property type="molecule type" value="Genomic_DNA"/>
</dbReference>
<protein>
    <submittedName>
        <fullName evidence="3">DUF1206 domain-containing protein</fullName>
    </submittedName>
    <submittedName>
        <fullName evidence="4">Membrane protein</fullName>
    </submittedName>
</protein>
<evidence type="ECO:0000313" key="5">
    <source>
        <dbReference type="Proteomes" id="UP000029738"/>
    </source>
</evidence>
<feature type="domain" description="DUF1206" evidence="2">
    <location>
        <begin position="197"/>
        <end position="266"/>
    </location>
</feature>
<feature type="domain" description="DUF1206" evidence="2">
    <location>
        <begin position="19"/>
        <end position="86"/>
    </location>
</feature>
<dbReference type="RefSeq" id="WP_038087483.1">
    <property type="nucleotide sequence ID" value="NZ_JHEG04000001.1"/>
</dbReference>
<evidence type="ECO:0000313" key="4">
    <source>
        <dbReference type="EMBL" id="KIE09521.1"/>
    </source>
</evidence>
<feature type="transmembrane region" description="Helical" evidence="1">
    <location>
        <begin position="21"/>
        <end position="41"/>
    </location>
</feature>
<comment type="caution">
    <text evidence="4">The sequence shown here is derived from an EMBL/GenBank/DDBJ whole genome shotgun (WGS) entry which is preliminary data.</text>
</comment>
<dbReference type="OrthoDB" id="5702018at2"/>
<name>A0A0C1NA26_9CYAN</name>
<keyword evidence="1" id="KW-0812">Transmembrane</keyword>
<organism evidence="4">
    <name type="scientific">Tolypothrix bouteillei VB521301</name>
    <dbReference type="NCBI Taxonomy" id="1479485"/>
    <lineage>
        <taxon>Bacteria</taxon>
        <taxon>Bacillati</taxon>
        <taxon>Cyanobacteriota</taxon>
        <taxon>Cyanophyceae</taxon>
        <taxon>Nostocales</taxon>
        <taxon>Tolypothrichaceae</taxon>
        <taxon>Tolypothrix</taxon>
    </lineage>
</organism>
<dbReference type="InterPro" id="IPR009597">
    <property type="entry name" value="DUF1206"/>
</dbReference>
<sequence>MAQQLIGYRSTWIEKLARFGYISKGIVYSIVGLLAAQVAFGSGGKTTDTQGALQTIVSQPFGKFLLALVAIGLIGYVILRFVQAIKDPENKGTDAKGLAQRIGYAINGFIYAGLALSAVRIVLGNSNSASTNSTQDWTARLLSQPFGQWLVGTIGALTIGLGFYEFYQAFSAKFRRHLNLSELDDSERKLVMGISRFGLLARGIVFCIIGWFLIQAATLSDASKAGGLDLALQTLAQQPYGPWLLGIVALGLIAYGIYMVIQARYRHVMTR</sequence>